<feature type="compositionally biased region" description="Polar residues" evidence="2">
    <location>
        <begin position="103"/>
        <end position="140"/>
    </location>
</feature>
<evidence type="ECO:0000256" key="3">
    <source>
        <dbReference type="SAM" id="Phobius"/>
    </source>
</evidence>
<dbReference type="Proteomes" id="UP000001411">
    <property type="component" value="Chromosome"/>
</dbReference>
<feature type="compositionally biased region" description="Polar residues" evidence="2">
    <location>
        <begin position="70"/>
        <end position="94"/>
    </location>
</feature>
<reference evidence="5 6" key="1">
    <citation type="journal article" date="2003" name="Mol. Microbiol.">
        <title>Genome-based analysis of virulence genes in a non-biofilm-forming Staphylococcus epidermidis strain (ATCC 12228).</title>
        <authorList>
            <person name="Zhang Y.Q."/>
            <person name="Ren S.X."/>
            <person name="Li H.L."/>
            <person name="Wang Y.X."/>
            <person name="Fu G."/>
            <person name="Yang J."/>
            <person name="Qin Z.Q."/>
            <person name="Miao Y.G."/>
            <person name="Wang W.Y."/>
            <person name="Chen R.S."/>
            <person name="Shen Y."/>
            <person name="Chen Z."/>
            <person name="Yuan Z.H."/>
            <person name="Zhao G.P."/>
            <person name="Qu D."/>
            <person name="Danchin A."/>
            <person name="Wen Y.M."/>
        </authorList>
    </citation>
    <scope>NUCLEOTIDE SEQUENCE [LARGE SCALE GENOMIC DNA]</scope>
    <source>
        <strain evidence="6">ATCC 12228 / FDA PCI 1200</strain>
    </source>
</reference>
<dbReference type="EMBL" id="AE015929">
    <property type="protein sequence ID" value="AAO04726.1"/>
    <property type="molecule type" value="Genomic_DNA"/>
</dbReference>
<evidence type="ECO:0000259" key="4">
    <source>
        <dbReference type="Pfam" id="PF04650"/>
    </source>
</evidence>
<accession>A0A0H2VG74</accession>
<keyword evidence="1" id="KW-0732">Signal</keyword>
<feature type="domain" description="YSIRK Gram-positive signal peptide" evidence="4">
    <location>
        <begin position="5"/>
        <end position="30"/>
    </location>
</feature>
<dbReference type="NCBIfam" id="TIGR01168">
    <property type="entry name" value="YSIRK_signal"/>
    <property type="match status" value="1"/>
</dbReference>
<name>A0A0H2VG74_STAES</name>
<dbReference type="AlphaFoldDB" id="A0A0H2VG74"/>
<dbReference type="NCBIfam" id="TIGR04264">
    <property type="entry name" value="hyperosmo_Ebh"/>
    <property type="match status" value="1"/>
</dbReference>
<dbReference type="HOGENOM" id="CLU_025782_0_0_9"/>
<dbReference type="PATRIC" id="fig|176280.10.peg.1102"/>
<evidence type="ECO:0000256" key="2">
    <source>
        <dbReference type="SAM" id="MobiDB-lite"/>
    </source>
</evidence>
<dbReference type="KEGG" id="sep:SE_1129"/>
<dbReference type="eggNOG" id="COG4372">
    <property type="taxonomic scope" value="Bacteria"/>
</dbReference>
<feature type="region of interest" description="Disordered" evidence="2">
    <location>
        <begin position="54"/>
        <end position="191"/>
    </location>
</feature>
<keyword evidence="3" id="KW-0812">Transmembrane</keyword>
<feature type="compositionally biased region" description="Basic and acidic residues" evidence="2">
    <location>
        <begin position="169"/>
        <end position="187"/>
    </location>
</feature>
<organism evidence="5 6">
    <name type="scientific">Staphylococcus epidermidis (strain ATCC 12228 / FDA PCI 1200)</name>
    <dbReference type="NCBI Taxonomy" id="176280"/>
    <lineage>
        <taxon>Bacteria</taxon>
        <taxon>Bacillati</taxon>
        <taxon>Bacillota</taxon>
        <taxon>Bacilli</taxon>
        <taxon>Bacillales</taxon>
        <taxon>Staphylococcaceae</taxon>
        <taxon>Staphylococcus</taxon>
    </lineage>
</organism>
<feature type="transmembrane region" description="Helical" evidence="3">
    <location>
        <begin position="12"/>
        <end position="32"/>
    </location>
</feature>
<evidence type="ECO:0000256" key="1">
    <source>
        <dbReference type="ARBA" id="ARBA00022729"/>
    </source>
</evidence>
<gene>
    <name evidence="5" type="ordered locus">SE_1129</name>
</gene>
<dbReference type="InterPro" id="IPR005877">
    <property type="entry name" value="YSIRK_signal_dom"/>
</dbReference>
<proteinExistence type="predicted"/>
<dbReference type="Pfam" id="PF04650">
    <property type="entry name" value="YSIRK_signal"/>
    <property type="match status" value="1"/>
</dbReference>
<dbReference type="InterPro" id="IPR026361">
    <property type="entry name" value="Ebh_dom"/>
</dbReference>
<keyword evidence="3" id="KW-0472">Membrane</keyword>
<sequence>MNNRDKLQKFSIRKYAIGTFSTVIATLVFMGINTNHASADELNQNQKLIKQLNQTDDDDSNTHSQEIENNKQNSSGQTESLRSSTSQNQANARLSDQFKDTNETSQQLPTNVSDDSINQSHSEANMNNEPLKVDNSTMQAHSKIVSDSDGNASENKHHKLTENVLAESRASKNDKEKENLQEKDKSQQVHPPLDKNALQAFFDASYHNYRMIDRDRADATEYQKVKSTFDYVNDLLGNNQNIPSEQLVSAYQQLEKALELARTLPQQSTTEKRGRRSTRSVVENRSSRSDYLDARTEYYVSKDDDDSGFPPGTFFHASNRRWPYNLPRSRNILRASDVQGNAYITTKRLKDGYQWDILFNSNHKGHEYMYYWFGLPSDQTPTGPVTFTIINRDGSSTSTGGVGFGSGAPLPQFWRSAGAINSSVANDFKHGSATNYAFYDGVNNFSDFARGGELYFDREGATQTNKYYGDENFALLNSEKPDQIRGLDTIYSFKGSGDVSYRISFKTQGAPTARLYYAAGARSGEYKQATNYNQLYVEPYKNYRNRVQSNVQVKNRTLHLKRTIRQFDPTLQRTTDVPILDSDGSGSIDSVYDPLSYVKNVTGTVLGIYPSYLPYNQERWQGANAMNAYQIEELFSQENLQNAARSGRPIQFLVGFDVEDSHHNPETLLPVNLYVKPELKHTIELYHDNEKQDRKEFSVSK</sequence>
<feature type="region of interest" description="Disordered" evidence="2">
    <location>
        <begin position="263"/>
        <end position="288"/>
    </location>
</feature>
<evidence type="ECO:0000313" key="6">
    <source>
        <dbReference type="Proteomes" id="UP000001411"/>
    </source>
</evidence>
<dbReference type="OrthoDB" id="2414687at2"/>
<evidence type="ECO:0000313" key="5">
    <source>
        <dbReference type="EMBL" id="AAO04726.1"/>
    </source>
</evidence>
<protein>
    <recommendedName>
        <fullName evidence="4">YSIRK Gram-positive signal peptide domain-containing protein</fullName>
    </recommendedName>
</protein>
<keyword evidence="3" id="KW-1133">Transmembrane helix</keyword>